<dbReference type="KEGG" id="kbs:EPA93_08170"/>
<dbReference type="Proteomes" id="UP000290365">
    <property type="component" value="Chromosome"/>
</dbReference>
<dbReference type="InterPro" id="IPR020846">
    <property type="entry name" value="MFS_dom"/>
</dbReference>
<name>A0A4P6JLV9_KTERU</name>
<keyword evidence="9" id="KW-1185">Reference proteome</keyword>
<feature type="transmembrane region" description="Helical" evidence="6">
    <location>
        <begin position="341"/>
        <end position="358"/>
    </location>
</feature>
<evidence type="ECO:0000256" key="4">
    <source>
        <dbReference type="ARBA" id="ARBA00022989"/>
    </source>
</evidence>
<evidence type="ECO:0000256" key="1">
    <source>
        <dbReference type="ARBA" id="ARBA00004651"/>
    </source>
</evidence>
<sequence length="463" mass="48315">MSCITDSMTTHEQGAAPRRTLALAALSLGSFMVLLDSTILNVALPALGHDLHASLESFQWVLNSYTLLSASLPFTGGALGDRFGARRLFLIGTVLFTLASLFCSLVPSIELLIIARAAQGIGAALLLPPSLSLIPHLFHNPGERAAAVASQSGIAALAVASGPLVGGILVDSLGWRSVFLVNLLFGLVALTLTLAFIPPTPAQTERKLDLAGQLTIILALCSLTYVLIEWGHISLPLSEMALLLFVATTGAFLAIEARRRHPMLPLQIFSSWSASATTLVSLLYQFSFYGLLFVFALFFQEGFGYSAMQTGLAELPQTAVGAFLLLFVAKRVARWLQPSTSLAIGMALGAIGMLLILLGTHTNFFVIALGEMFVGGCGGFTVAPMTTVMLSSAPKAYAGIASALLSAARSTGGILGVAVLGSILRGQNLSSGIHVTLFILAAAAALGCLLSLSARTKGKSQGV</sequence>
<feature type="transmembrane region" description="Helical" evidence="6">
    <location>
        <begin position="278"/>
        <end position="299"/>
    </location>
</feature>
<evidence type="ECO:0000259" key="7">
    <source>
        <dbReference type="PROSITE" id="PS50850"/>
    </source>
</evidence>
<feature type="transmembrane region" description="Helical" evidence="6">
    <location>
        <begin position="311"/>
        <end position="329"/>
    </location>
</feature>
<dbReference type="GO" id="GO:0005886">
    <property type="term" value="C:plasma membrane"/>
    <property type="evidence" value="ECO:0007669"/>
    <property type="project" value="UniProtKB-SubCell"/>
</dbReference>
<dbReference type="PANTHER" id="PTHR42718">
    <property type="entry name" value="MAJOR FACILITATOR SUPERFAMILY MULTIDRUG TRANSPORTER MFSC"/>
    <property type="match status" value="1"/>
</dbReference>
<feature type="transmembrane region" description="Helical" evidence="6">
    <location>
        <begin position="88"/>
        <end position="107"/>
    </location>
</feature>
<keyword evidence="4 6" id="KW-1133">Transmembrane helix</keyword>
<dbReference type="CDD" id="cd17321">
    <property type="entry name" value="MFS_MMR_MDR_like"/>
    <property type="match status" value="1"/>
</dbReference>
<dbReference type="InterPro" id="IPR011701">
    <property type="entry name" value="MFS"/>
</dbReference>
<feature type="transmembrane region" description="Helical" evidence="6">
    <location>
        <begin position="432"/>
        <end position="452"/>
    </location>
</feature>
<reference evidence="8 9" key="1">
    <citation type="submission" date="2019-01" db="EMBL/GenBank/DDBJ databases">
        <title>Ktedonosporobacter rubrisoli SCAWS-G2.</title>
        <authorList>
            <person name="Huang Y."/>
            <person name="Yan B."/>
        </authorList>
    </citation>
    <scope>NUCLEOTIDE SEQUENCE [LARGE SCALE GENOMIC DNA]</scope>
    <source>
        <strain evidence="8 9">SCAWS-G2</strain>
    </source>
</reference>
<dbReference type="PROSITE" id="PS50850">
    <property type="entry name" value="MFS"/>
    <property type="match status" value="1"/>
</dbReference>
<gene>
    <name evidence="8" type="ORF">EPA93_08170</name>
</gene>
<dbReference type="SUPFAM" id="SSF103473">
    <property type="entry name" value="MFS general substrate transporter"/>
    <property type="match status" value="1"/>
</dbReference>
<dbReference type="GO" id="GO:0022857">
    <property type="term" value="F:transmembrane transporter activity"/>
    <property type="evidence" value="ECO:0007669"/>
    <property type="project" value="InterPro"/>
</dbReference>
<evidence type="ECO:0000313" key="9">
    <source>
        <dbReference type="Proteomes" id="UP000290365"/>
    </source>
</evidence>
<evidence type="ECO:0000256" key="6">
    <source>
        <dbReference type="SAM" id="Phobius"/>
    </source>
</evidence>
<keyword evidence="3 6" id="KW-0812">Transmembrane</keyword>
<feature type="transmembrane region" description="Helical" evidence="6">
    <location>
        <begin position="396"/>
        <end position="420"/>
    </location>
</feature>
<dbReference type="Gene3D" id="1.20.1720.10">
    <property type="entry name" value="Multidrug resistance protein D"/>
    <property type="match status" value="1"/>
</dbReference>
<feature type="transmembrane region" description="Helical" evidence="6">
    <location>
        <begin position="21"/>
        <end position="40"/>
    </location>
</feature>
<evidence type="ECO:0000256" key="2">
    <source>
        <dbReference type="ARBA" id="ARBA00022448"/>
    </source>
</evidence>
<dbReference type="AlphaFoldDB" id="A0A4P6JLV9"/>
<evidence type="ECO:0000256" key="3">
    <source>
        <dbReference type="ARBA" id="ARBA00022692"/>
    </source>
</evidence>
<feature type="transmembrane region" description="Helical" evidence="6">
    <location>
        <begin position="240"/>
        <end position="257"/>
    </location>
</feature>
<feature type="transmembrane region" description="Helical" evidence="6">
    <location>
        <begin position="364"/>
        <end position="384"/>
    </location>
</feature>
<organism evidence="8 9">
    <name type="scientific">Ktedonosporobacter rubrisoli</name>
    <dbReference type="NCBI Taxonomy" id="2509675"/>
    <lineage>
        <taxon>Bacteria</taxon>
        <taxon>Bacillati</taxon>
        <taxon>Chloroflexota</taxon>
        <taxon>Ktedonobacteria</taxon>
        <taxon>Ktedonobacterales</taxon>
        <taxon>Ktedonosporobacteraceae</taxon>
        <taxon>Ktedonosporobacter</taxon>
    </lineage>
</organism>
<feature type="transmembrane region" description="Helical" evidence="6">
    <location>
        <begin position="146"/>
        <end position="169"/>
    </location>
</feature>
<protein>
    <submittedName>
        <fullName evidence="8">MFS transporter</fullName>
    </submittedName>
</protein>
<accession>A0A4P6JLV9</accession>
<feature type="transmembrane region" description="Helical" evidence="6">
    <location>
        <begin position="113"/>
        <end position="134"/>
    </location>
</feature>
<dbReference type="RefSeq" id="WP_129886578.1">
    <property type="nucleotide sequence ID" value="NZ_CP035758.1"/>
</dbReference>
<dbReference type="PANTHER" id="PTHR42718:SF9">
    <property type="entry name" value="MAJOR FACILITATOR SUPERFAMILY MULTIDRUG TRANSPORTER MFSC"/>
    <property type="match status" value="1"/>
</dbReference>
<keyword evidence="5 6" id="KW-0472">Membrane</keyword>
<proteinExistence type="predicted"/>
<dbReference type="OrthoDB" id="146360at2"/>
<feature type="transmembrane region" description="Helical" evidence="6">
    <location>
        <begin position="210"/>
        <end position="228"/>
    </location>
</feature>
<evidence type="ECO:0000256" key="5">
    <source>
        <dbReference type="ARBA" id="ARBA00023136"/>
    </source>
</evidence>
<feature type="transmembrane region" description="Helical" evidence="6">
    <location>
        <begin position="175"/>
        <end position="198"/>
    </location>
</feature>
<dbReference type="InterPro" id="IPR036259">
    <property type="entry name" value="MFS_trans_sf"/>
</dbReference>
<dbReference type="Pfam" id="PF07690">
    <property type="entry name" value="MFS_1"/>
    <property type="match status" value="1"/>
</dbReference>
<feature type="domain" description="Major facilitator superfamily (MFS) profile" evidence="7">
    <location>
        <begin position="22"/>
        <end position="459"/>
    </location>
</feature>
<dbReference type="Gene3D" id="1.20.1250.20">
    <property type="entry name" value="MFS general substrate transporter like domains"/>
    <property type="match status" value="1"/>
</dbReference>
<feature type="transmembrane region" description="Helical" evidence="6">
    <location>
        <begin position="60"/>
        <end position="79"/>
    </location>
</feature>
<comment type="subcellular location">
    <subcellularLocation>
        <location evidence="1">Cell membrane</location>
        <topology evidence="1">Multi-pass membrane protein</topology>
    </subcellularLocation>
</comment>
<keyword evidence="2" id="KW-0813">Transport</keyword>
<evidence type="ECO:0000313" key="8">
    <source>
        <dbReference type="EMBL" id="QBD75982.1"/>
    </source>
</evidence>
<dbReference type="EMBL" id="CP035758">
    <property type="protein sequence ID" value="QBD75982.1"/>
    <property type="molecule type" value="Genomic_DNA"/>
</dbReference>